<dbReference type="PANTHER" id="PTHR36438">
    <property type="entry name" value="IRON-SULFUR CLUSTER REPAIR PROTEIN YTFE"/>
    <property type="match status" value="1"/>
</dbReference>
<keyword evidence="2 6" id="KW-0963">Cytoplasm</keyword>
<organism evidence="8 9">
    <name type="scientific">Providencia heimbachae ATCC 35613</name>
    <dbReference type="NCBI Taxonomy" id="1354272"/>
    <lineage>
        <taxon>Bacteria</taxon>
        <taxon>Pseudomonadati</taxon>
        <taxon>Pseudomonadota</taxon>
        <taxon>Gammaproteobacteria</taxon>
        <taxon>Enterobacterales</taxon>
        <taxon>Morganellaceae</taxon>
        <taxon>Providencia</taxon>
    </lineage>
</organism>
<evidence type="ECO:0000256" key="3">
    <source>
        <dbReference type="ARBA" id="ARBA00022723"/>
    </source>
</evidence>
<keyword evidence="5 6" id="KW-0346">Stress response</keyword>
<reference evidence="8 9" key="1">
    <citation type="submission" date="2016-04" db="EMBL/GenBank/DDBJ databases">
        <title>ATOL: Assembling a taxonomically balanced genome-scale reconstruction of the evolutionary history of the Enterobacteriaceae.</title>
        <authorList>
            <person name="Plunkett G.III."/>
            <person name="Neeno-Eckwall E.C."/>
            <person name="Glasner J.D."/>
            <person name="Perna N.T."/>
        </authorList>
    </citation>
    <scope>NUCLEOTIDE SEQUENCE [LARGE SCALE GENOMIC DNA]</scope>
    <source>
        <strain evidence="8 9">ATCC 35613</strain>
    </source>
</reference>
<dbReference type="NCBIfam" id="TIGR03652">
    <property type="entry name" value="FeS_repair_RIC"/>
    <property type="match status" value="1"/>
</dbReference>
<name>A0A1B7JTZ2_9GAMM</name>
<keyword evidence="3 6" id="KW-0479">Metal-binding</keyword>
<comment type="similarity">
    <text evidence="6">Belongs to the RIC family. YtfE subfamily.</text>
</comment>
<dbReference type="InterPro" id="IPR023742">
    <property type="entry name" value="FeS-repair_YftE"/>
</dbReference>
<sequence>MQLRDKTLGQLALSIPRASSVFRQYDIDFCCGGKQTLSRSAEKKGLDIDMLEAQLSELSQETLEKDWREAPLAEIIDFIIVRYHDRHRAQLPELILQAEKVERVHANKPTVPKGLTKYLEALHEELSSHMMKEERILFPMIKNGLGQNAAAPISVMEQEHDDAGDILEAIKRITDNVTPPPEACTTWRVLYNGINELIDDLMNHINLENNLLFPRALSGNS</sequence>
<dbReference type="Pfam" id="PF01814">
    <property type="entry name" value="Hemerythrin"/>
    <property type="match status" value="1"/>
</dbReference>
<dbReference type="Proteomes" id="UP000078224">
    <property type="component" value="Unassembled WGS sequence"/>
</dbReference>
<comment type="subunit">
    <text evidence="6">Homodimer.</text>
</comment>
<keyword evidence="9" id="KW-1185">Reference proteome</keyword>
<evidence type="ECO:0000256" key="6">
    <source>
        <dbReference type="HAMAP-Rule" id="MF_01606"/>
    </source>
</evidence>
<evidence type="ECO:0000313" key="9">
    <source>
        <dbReference type="Proteomes" id="UP000078224"/>
    </source>
</evidence>
<dbReference type="HAMAP" id="MF_01606">
    <property type="entry name" value="RIC_YtfE"/>
    <property type="match status" value="1"/>
</dbReference>
<dbReference type="NCBIfam" id="NF008221">
    <property type="entry name" value="PRK10992.1"/>
    <property type="match status" value="1"/>
</dbReference>
<dbReference type="OrthoDB" id="9797132at2"/>
<dbReference type="GO" id="GO:0005737">
    <property type="term" value="C:cytoplasm"/>
    <property type="evidence" value="ECO:0007669"/>
    <property type="project" value="UniProtKB-SubCell"/>
</dbReference>
<evidence type="ECO:0000313" key="8">
    <source>
        <dbReference type="EMBL" id="OAT51355.1"/>
    </source>
</evidence>
<comment type="function">
    <text evidence="6">Di-iron-containing protein involved in the repair of iron-sulfur clusters damaged by oxidative and nitrosative stress conditions.</text>
</comment>
<protein>
    <recommendedName>
        <fullName evidence="6">Iron-sulfur cluster repair protein YtfE</fullName>
    </recommendedName>
</protein>
<feature type="domain" description="Hemerythrin-like" evidence="7">
    <location>
        <begin position="79"/>
        <end position="216"/>
    </location>
</feature>
<dbReference type="InterPro" id="IPR019903">
    <property type="entry name" value="RIC_family"/>
</dbReference>
<dbReference type="Pfam" id="PF04405">
    <property type="entry name" value="ScdA_N"/>
    <property type="match status" value="1"/>
</dbReference>
<dbReference type="RefSeq" id="WP_068438865.1">
    <property type="nucleotide sequence ID" value="NZ_LXEW01000032.1"/>
</dbReference>
<dbReference type="GO" id="GO:0030091">
    <property type="term" value="P:protein repair"/>
    <property type="evidence" value="ECO:0007669"/>
    <property type="project" value="UniProtKB-UniRule"/>
</dbReference>
<dbReference type="GO" id="GO:0006979">
    <property type="term" value="P:response to oxidative stress"/>
    <property type="evidence" value="ECO:0007669"/>
    <property type="project" value="UniProtKB-UniRule"/>
</dbReference>
<evidence type="ECO:0000256" key="4">
    <source>
        <dbReference type="ARBA" id="ARBA00023004"/>
    </source>
</evidence>
<dbReference type="Gene3D" id="1.20.120.520">
    <property type="entry name" value="nmb1532 protein domain like"/>
    <property type="match status" value="1"/>
</dbReference>
<accession>A0A1B7JTZ2</accession>
<evidence type="ECO:0000256" key="2">
    <source>
        <dbReference type="ARBA" id="ARBA00022490"/>
    </source>
</evidence>
<comment type="caution">
    <text evidence="8">The sequence shown here is derived from an EMBL/GenBank/DDBJ whole genome shotgun (WGS) entry which is preliminary data.</text>
</comment>
<dbReference type="PANTHER" id="PTHR36438:SF1">
    <property type="entry name" value="IRON-SULFUR CLUSTER REPAIR PROTEIN YTFE"/>
    <property type="match status" value="1"/>
</dbReference>
<dbReference type="PATRIC" id="fig|1354272.4.peg.2330"/>
<proteinExistence type="inferred from homology"/>
<evidence type="ECO:0000259" key="7">
    <source>
        <dbReference type="Pfam" id="PF01814"/>
    </source>
</evidence>
<evidence type="ECO:0000256" key="5">
    <source>
        <dbReference type="ARBA" id="ARBA00023016"/>
    </source>
</evidence>
<dbReference type="AlphaFoldDB" id="A0A1B7JTZ2"/>
<dbReference type="InterPro" id="IPR012312">
    <property type="entry name" value="Hemerythrin-like"/>
</dbReference>
<comment type="subcellular location">
    <subcellularLocation>
        <location evidence="1 6">Cytoplasm</location>
    </subcellularLocation>
</comment>
<keyword evidence="4 6" id="KW-0408">Iron</keyword>
<dbReference type="GO" id="GO:0051409">
    <property type="term" value="P:response to nitrosative stress"/>
    <property type="evidence" value="ECO:0007669"/>
    <property type="project" value="UniProtKB-UniRule"/>
</dbReference>
<dbReference type="EMBL" id="LXEW01000032">
    <property type="protein sequence ID" value="OAT51355.1"/>
    <property type="molecule type" value="Genomic_DNA"/>
</dbReference>
<dbReference type="GO" id="GO:0046872">
    <property type="term" value="F:metal ion binding"/>
    <property type="evidence" value="ECO:0007669"/>
    <property type="project" value="UniProtKB-KW"/>
</dbReference>
<evidence type="ECO:0000256" key="1">
    <source>
        <dbReference type="ARBA" id="ARBA00004496"/>
    </source>
</evidence>
<gene>
    <name evidence="6" type="primary">ytfE</name>
    <name evidence="8" type="ORF">M998_2292</name>
</gene>